<evidence type="ECO:0000313" key="3">
    <source>
        <dbReference type="EMBL" id="EEP60776.1"/>
    </source>
</evidence>
<dbReference type="InterPro" id="IPR023753">
    <property type="entry name" value="FAD/NAD-binding_dom"/>
</dbReference>
<comment type="caution">
    <text evidence="3">The sequence shown here is derived from an EMBL/GenBank/DDBJ whole genome shotgun (WGS) entry which is preliminary data.</text>
</comment>
<dbReference type="GO" id="GO:0016491">
    <property type="term" value="F:oxidoreductase activity"/>
    <property type="evidence" value="ECO:0007669"/>
    <property type="project" value="InterPro"/>
</dbReference>
<dbReference type="InterPro" id="IPR036188">
    <property type="entry name" value="FAD/NAD-bd_sf"/>
</dbReference>
<dbReference type="Gene3D" id="3.50.50.60">
    <property type="entry name" value="FAD/NAD(P)-binding domain"/>
    <property type="match status" value="2"/>
</dbReference>
<organism evidence="3 4">
    <name type="scientific">Sulfurihydrogenibium yellowstonense SS-5</name>
    <dbReference type="NCBI Taxonomy" id="432331"/>
    <lineage>
        <taxon>Bacteria</taxon>
        <taxon>Pseudomonadati</taxon>
        <taxon>Aquificota</taxon>
        <taxon>Aquificia</taxon>
        <taxon>Aquificales</taxon>
        <taxon>Hydrogenothermaceae</taxon>
        <taxon>Sulfurihydrogenibium</taxon>
    </lineage>
</organism>
<evidence type="ECO:0000259" key="1">
    <source>
        <dbReference type="Pfam" id="PF07992"/>
    </source>
</evidence>
<dbReference type="RefSeq" id="WP_007546486.1">
    <property type="nucleotide sequence ID" value="NZ_ABZS01000054.1"/>
</dbReference>
<proteinExistence type="predicted"/>
<protein>
    <submittedName>
        <fullName evidence="3">Sulfide dehydrogenase, flavoprotein subunit</fullName>
    </submittedName>
</protein>
<dbReference type="Gene3D" id="3.90.760.10">
    <property type="entry name" value="Flavocytochrome c sulphide dehydrogenase, flavin-binding domain"/>
    <property type="match status" value="1"/>
</dbReference>
<dbReference type="InterPro" id="IPR006311">
    <property type="entry name" value="TAT_signal"/>
</dbReference>
<evidence type="ECO:0000313" key="4">
    <source>
        <dbReference type="Proteomes" id="UP000005540"/>
    </source>
</evidence>
<dbReference type="PROSITE" id="PS51318">
    <property type="entry name" value="TAT"/>
    <property type="match status" value="1"/>
</dbReference>
<dbReference type="InterPro" id="IPR049386">
    <property type="entry name" value="FCSD_central"/>
</dbReference>
<dbReference type="PANTHER" id="PTHR43755">
    <property type="match status" value="1"/>
</dbReference>
<dbReference type="PANTHER" id="PTHR43755:SF1">
    <property type="entry name" value="FAD-DEPENDENT PYRIDINE NUCLEOTIDE-DISULPHIDE OXIDOREDUCTASE"/>
    <property type="match status" value="1"/>
</dbReference>
<dbReference type="SUPFAM" id="SSF51905">
    <property type="entry name" value="FAD/NAD(P)-binding domain"/>
    <property type="match status" value="2"/>
</dbReference>
<feature type="domain" description="Sulfide dehydrogenase [flavocytochrome c] flavoprotein chain central" evidence="2">
    <location>
        <begin position="179"/>
        <end position="286"/>
    </location>
</feature>
<dbReference type="OrthoDB" id="9802771at2"/>
<keyword evidence="4" id="KW-1185">Reference proteome</keyword>
<reference evidence="3 4" key="1">
    <citation type="submission" date="2009-04" db="EMBL/GenBank/DDBJ databases">
        <authorList>
            <person name="Reysenbach A.-L."/>
            <person name="Heidelberg J.F."/>
            <person name="Nelson W.C."/>
        </authorList>
    </citation>
    <scope>NUCLEOTIDE SEQUENCE [LARGE SCALE GENOMIC DNA]</scope>
    <source>
        <strain evidence="3 4">SS-5</strain>
    </source>
</reference>
<name>C4FJH2_9AQUI</name>
<dbReference type="EMBL" id="ABZS01000054">
    <property type="protein sequence ID" value="EEP60776.1"/>
    <property type="molecule type" value="Genomic_DNA"/>
</dbReference>
<evidence type="ECO:0000259" key="2">
    <source>
        <dbReference type="Pfam" id="PF21706"/>
    </source>
</evidence>
<sequence length="425" mass="48523">MLKNKLNVSRRDFLVGTAALSASTLINFQTSAYAKEERPSLASKKAKVVIIGGGYGGVSAAISLRKHNKDVDILLIEKNEFFISCPMSNLYIGDIMEYSKLCYPYNNLTVKHNIKVLHEEVDNVDLDKKVIYTNKSKIEYDFLVLSPGIDYDIKESQKEMLLYYPPAFKPGGEHLYLKKLLSEFEGGDIVMTAPSYPYRCPPAPYERAALVLNYLKRRNLKAKLYFLDENERPIINSEGFMNAYYELYKGYAEYITGATIKDIDYMKKVIKTSNGEFKFDIANIIPPMKASSLIEKIGLLEKGQKWVEVDTFTFETKVPNVFVIGDSARSFLPKSGFGANMQGKAVANIINERLTGKKYKQEELLMVVCYSMVSDKEAVMSETSFRLNLETKTVTPIHREDNTRKEVNVKRYHEWAKGLWREMFG</sequence>
<gene>
    <name evidence="3" type="ORF">SULYE_0719</name>
</gene>
<dbReference type="Pfam" id="PF07992">
    <property type="entry name" value="Pyr_redox_2"/>
    <property type="match status" value="1"/>
</dbReference>
<dbReference type="PRINTS" id="PR00420">
    <property type="entry name" value="RNGMNOXGNASE"/>
</dbReference>
<dbReference type="InterPro" id="IPR037092">
    <property type="entry name" value="FlavoCytC_S_DH_flav-bd_sf"/>
</dbReference>
<dbReference type="Proteomes" id="UP000005540">
    <property type="component" value="Unassembled WGS sequence"/>
</dbReference>
<dbReference type="AlphaFoldDB" id="C4FJH2"/>
<accession>C4FJH2</accession>
<feature type="domain" description="FAD/NAD(P)-binding" evidence="1">
    <location>
        <begin position="47"/>
        <end position="148"/>
    </location>
</feature>
<dbReference type="GO" id="GO:0050660">
    <property type="term" value="F:flavin adenine dinucleotide binding"/>
    <property type="evidence" value="ECO:0007669"/>
    <property type="project" value="InterPro"/>
</dbReference>
<dbReference type="Pfam" id="PF21706">
    <property type="entry name" value="FCSD_central"/>
    <property type="match status" value="1"/>
</dbReference>
<dbReference type="InterPro" id="IPR052541">
    <property type="entry name" value="SQRD"/>
</dbReference>